<dbReference type="EMBL" id="CAJNOJ010000164">
    <property type="protein sequence ID" value="CAF1227944.1"/>
    <property type="molecule type" value="Genomic_DNA"/>
</dbReference>
<feature type="domain" description="Aminotransferase class V" evidence="1">
    <location>
        <begin position="166"/>
        <end position="382"/>
    </location>
</feature>
<gene>
    <name evidence="2" type="ORF">EDS130_LOCUS26773</name>
</gene>
<dbReference type="PANTHER" id="PTHR43686">
    <property type="entry name" value="SULFURTRANSFERASE-RELATED"/>
    <property type="match status" value="1"/>
</dbReference>
<dbReference type="Gene3D" id="3.90.1150.10">
    <property type="entry name" value="Aspartate Aminotransferase, domain 1"/>
    <property type="match status" value="1"/>
</dbReference>
<dbReference type="Pfam" id="PF00266">
    <property type="entry name" value="Aminotran_5"/>
    <property type="match status" value="2"/>
</dbReference>
<evidence type="ECO:0000259" key="1">
    <source>
        <dbReference type="Pfam" id="PF00266"/>
    </source>
</evidence>
<dbReference type="Gene3D" id="3.40.640.10">
    <property type="entry name" value="Type I PLP-dependent aspartate aminotransferase-like (Major domain)"/>
    <property type="match status" value="1"/>
</dbReference>
<organism evidence="2 3">
    <name type="scientific">Adineta ricciae</name>
    <name type="common">Rotifer</name>
    <dbReference type="NCBI Taxonomy" id="249248"/>
    <lineage>
        <taxon>Eukaryota</taxon>
        <taxon>Metazoa</taxon>
        <taxon>Spiralia</taxon>
        <taxon>Gnathifera</taxon>
        <taxon>Rotifera</taxon>
        <taxon>Eurotatoria</taxon>
        <taxon>Bdelloidea</taxon>
        <taxon>Adinetida</taxon>
        <taxon>Adinetidae</taxon>
        <taxon>Adineta</taxon>
    </lineage>
</organism>
<evidence type="ECO:0000313" key="2">
    <source>
        <dbReference type="EMBL" id="CAF1227944.1"/>
    </source>
</evidence>
<protein>
    <recommendedName>
        <fullName evidence="1">Aminotransferase class V domain-containing protein</fullName>
    </recommendedName>
</protein>
<name>A0A814YF42_ADIRI</name>
<dbReference type="InterPro" id="IPR015424">
    <property type="entry name" value="PyrdxlP-dep_Trfase"/>
</dbReference>
<dbReference type="InterPro" id="IPR015422">
    <property type="entry name" value="PyrdxlP-dep_Trfase_small"/>
</dbReference>
<comment type="caution">
    <text evidence="2">The sequence shown here is derived from an EMBL/GenBank/DDBJ whole genome shotgun (WGS) entry which is preliminary data.</text>
</comment>
<dbReference type="PANTHER" id="PTHR43686:SF1">
    <property type="entry name" value="AMINOTRAN_5 DOMAIN-CONTAINING PROTEIN"/>
    <property type="match status" value="1"/>
</dbReference>
<dbReference type="InterPro" id="IPR015421">
    <property type="entry name" value="PyrdxlP-dep_Trfase_major"/>
</dbReference>
<reference evidence="2" key="1">
    <citation type="submission" date="2021-02" db="EMBL/GenBank/DDBJ databases">
        <authorList>
            <person name="Nowell W R."/>
        </authorList>
    </citation>
    <scope>NUCLEOTIDE SEQUENCE</scope>
</reference>
<dbReference type="SUPFAM" id="SSF53383">
    <property type="entry name" value="PLP-dependent transferases"/>
    <property type="match status" value="1"/>
</dbReference>
<dbReference type="OrthoDB" id="420046at2759"/>
<feature type="domain" description="Aminotransferase class V" evidence="1">
    <location>
        <begin position="401"/>
        <end position="546"/>
    </location>
</feature>
<dbReference type="InterPro" id="IPR000192">
    <property type="entry name" value="Aminotrans_V_dom"/>
</dbReference>
<sequence>MAQSRENEIDYFQSLTNWSDRQKIVDFLAMCEWNLFFAIDIYLIIAQTPANEESVPNETKLEKSPIESNPRLFNSMSLADTTTGYSNRTSFIDYVEQLPPSVTSRTSSMFVQLDKFNQGMLKRKPRICPNHTIHRLDQRKLLQYVDSNVIGRDRWIQTPWGRRKLVYADYTASGRALRFIEEYMMENVLPYYANTHSENNACALQTTRLRESARSLIKKLVNAMIDDVVIFTGSGSTGAINKLVSVLNLHNQQVREQFVVFVSTFEHHSNILPWKETGVELVRITNTSDGLLDQNMLEDRLKFYALDQKKHIICTFNAASNVTGIRTDVNTVSTLVHRYNGRIFWDYAAAAPYVKIDMNPSVDAYKDAVFISTHKFVGGPGTPGKFSRSLLTLSSIRMSILGILIAKKNLFQNPVPCNCGGGTVNYVTRNDVEYIHDIEGREEGGTPDILGAIRAGLVMHLKDAIGCDLIEAREEELVKKFLRRFRKHPTLFILGSTTVPRLAIFSFLIYVKSSDKYLHHHFVCVLLNDLFGIQVRSGCSCAGPYVLDLLNIDDHTAKIYSDFITQDANGRFDSKEQNALMKPGFTRFNLSYFASDKEVDYILDALDFIATDGWKFLPLYAYDLTTASWHLRDHKHNVHDFAQLHSLRMITYENGTLEEGFPQRNLQLTNTNVLPQLVVTSSSDDPLEQAKAMTLNIANYVYENVDFRTDPPLNVPDEYRRFIWFVQPRDIILKMLIDHEKQREHATVPFRP</sequence>
<dbReference type="Proteomes" id="UP000663852">
    <property type="component" value="Unassembled WGS sequence"/>
</dbReference>
<accession>A0A814YF42</accession>
<proteinExistence type="predicted"/>
<evidence type="ECO:0000313" key="3">
    <source>
        <dbReference type="Proteomes" id="UP000663852"/>
    </source>
</evidence>
<dbReference type="AlphaFoldDB" id="A0A814YF42"/>